<name>A0A481Z0X7_9VIRU</name>
<accession>A0A481Z0X7</accession>
<reference evidence="2" key="1">
    <citation type="journal article" date="2019" name="MBio">
        <title>Virus Genomes from Deep Sea Sediments Expand the Ocean Megavirome and Support Independent Origins of Viral Gigantism.</title>
        <authorList>
            <person name="Backstrom D."/>
            <person name="Yutin N."/>
            <person name="Jorgensen S.L."/>
            <person name="Dharamshi J."/>
            <person name="Homa F."/>
            <person name="Zaremba-Niedwiedzka K."/>
            <person name="Spang A."/>
            <person name="Wolf Y.I."/>
            <person name="Koonin E.V."/>
            <person name="Ettema T.J."/>
        </authorList>
    </citation>
    <scope>NUCLEOTIDE SEQUENCE</scope>
</reference>
<sequence length="339" mass="39336">MNYKEKYTKYKNKYIGLRRQIGIKYLDCNNIKKLTKKEMNDKQQQAYDYLLENVFDEENFTVFKSKHVKKTFKILDKIYFKRKISKYIKDFNIDLKFVVSGKLTKTAGVCKYKYLTSGEKKYTIGISSVILNSLFTKGEKSLKINGLPCKNRLECFLSIFEHELTHLIIFLFCPELGEKKGGHTSTFMKIVNNLYGHTEYKHMLLCGDYETMKGDIEKIKTNIEIGDYVISKKINNKVYEGLATRINPKSITILLENGKKFNIYYPAIDKIQKKKGVEKKLLKKAKVDVQSMLKIGDKIKVKIKGSIVTGTVIKLNPTRAKIKLDTGEVWNVPYHLILL</sequence>
<dbReference type="EMBL" id="MK500396">
    <property type="protein sequence ID" value="QBK88727.1"/>
    <property type="molecule type" value="Genomic_DNA"/>
</dbReference>
<protein>
    <submittedName>
        <fullName evidence="2">SprT-like family protein</fullName>
    </submittedName>
</protein>
<evidence type="ECO:0000259" key="1">
    <source>
        <dbReference type="Pfam" id="PF10263"/>
    </source>
</evidence>
<feature type="domain" description="SprT-like" evidence="1">
    <location>
        <begin position="70"/>
        <end position="194"/>
    </location>
</feature>
<dbReference type="GO" id="GO:0006950">
    <property type="term" value="P:response to stress"/>
    <property type="evidence" value="ECO:0007669"/>
    <property type="project" value="UniProtKB-ARBA"/>
</dbReference>
<organism evidence="2">
    <name type="scientific">Mimivirus LCMiAC01</name>
    <dbReference type="NCBI Taxonomy" id="2506608"/>
    <lineage>
        <taxon>Viruses</taxon>
        <taxon>Varidnaviria</taxon>
        <taxon>Bamfordvirae</taxon>
        <taxon>Nucleocytoviricota</taxon>
        <taxon>Megaviricetes</taxon>
        <taxon>Imitervirales</taxon>
        <taxon>Mimiviridae</taxon>
        <taxon>Klosneuvirinae</taxon>
    </lineage>
</organism>
<dbReference type="Pfam" id="PF10263">
    <property type="entry name" value="SprT-like"/>
    <property type="match status" value="1"/>
</dbReference>
<evidence type="ECO:0000313" key="2">
    <source>
        <dbReference type="EMBL" id="QBK88727.1"/>
    </source>
</evidence>
<proteinExistence type="predicted"/>
<gene>
    <name evidence="2" type="ORF">LCMiAC01_04090</name>
</gene>
<dbReference type="InterPro" id="IPR006640">
    <property type="entry name" value="SprT-like_domain"/>
</dbReference>